<evidence type="ECO:0000256" key="8">
    <source>
        <dbReference type="ARBA" id="ARBA00022723"/>
    </source>
</evidence>
<comment type="catalytic activity">
    <reaction evidence="19">
        <text>an N(1)-methyladenosine in tRNA + 2-oxoglutarate + O2 = an adenosine in tRNA + formaldehyde + succinate + CO2</text>
        <dbReference type="Rhea" id="RHEA:54576"/>
        <dbReference type="Rhea" id="RHEA-COMP:10242"/>
        <dbReference type="Rhea" id="RHEA-COMP:12312"/>
        <dbReference type="ChEBI" id="CHEBI:15379"/>
        <dbReference type="ChEBI" id="CHEBI:16526"/>
        <dbReference type="ChEBI" id="CHEBI:16810"/>
        <dbReference type="ChEBI" id="CHEBI:16842"/>
        <dbReference type="ChEBI" id="CHEBI:30031"/>
        <dbReference type="ChEBI" id="CHEBI:74411"/>
        <dbReference type="ChEBI" id="CHEBI:74491"/>
    </reaction>
</comment>
<comment type="catalytic activity">
    <reaction evidence="23">
        <text>a 5'-end (N(7)-methyl 5'-triphosphoguanosine)-(N(6),2'-O-dimethyladenosine) in mRNA + 2-oxoglutarate + O2 = a 5'-end (N(7)-methyl 5'-triphosphoguanosine)-(2'-O-methyladenosine) in mRNA + formaldehyde + succinate + CO2</text>
        <dbReference type="Rhea" id="RHEA:57896"/>
        <dbReference type="Rhea" id="RHEA-COMP:11518"/>
        <dbReference type="Rhea" id="RHEA-COMP:11519"/>
        <dbReference type="ChEBI" id="CHEBI:15379"/>
        <dbReference type="ChEBI" id="CHEBI:16526"/>
        <dbReference type="ChEBI" id="CHEBI:16810"/>
        <dbReference type="ChEBI" id="CHEBI:16842"/>
        <dbReference type="ChEBI" id="CHEBI:30031"/>
        <dbReference type="ChEBI" id="CHEBI:85958"/>
        <dbReference type="ChEBI" id="CHEBI:85959"/>
    </reaction>
</comment>
<dbReference type="GO" id="GO:0016607">
    <property type="term" value="C:nuclear speck"/>
    <property type="evidence" value="ECO:0007669"/>
    <property type="project" value="UniProtKB-SubCell"/>
</dbReference>
<comment type="cofactor">
    <cofactor evidence="1">
        <name>Fe(2+)</name>
        <dbReference type="ChEBI" id="CHEBI:29033"/>
    </cofactor>
</comment>
<dbReference type="GO" id="GO:0008198">
    <property type="term" value="F:ferrous iron binding"/>
    <property type="evidence" value="ECO:0007669"/>
    <property type="project" value="TreeGrafter"/>
</dbReference>
<dbReference type="GO" id="GO:0035516">
    <property type="term" value="F:broad specificity oxidative DNA demethylase activity"/>
    <property type="evidence" value="ECO:0007669"/>
    <property type="project" value="InterPro"/>
</dbReference>
<evidence type="ECO:0000256" key="15">
    <source>
        <dbReference type="ARBA" id="ARBA00030557"/>
    </source>
</evidence>
<keyword evidence="10" id="KW-0560">Oxidoreductase</keyword>
<evidence type="ECO:0000256" key="5">
    <source>
        <dbReference type="ARBA" id="ARBA00012931"/>
    </source>
</evidence>
<dbReference type="InterPro" id="IPR038413">
    <property type="entry name" value="FTO_C_sf"/>
</dbReference>
<dbReference type="AlphaFoldDB" id="A0AAD1TDH5"/>
<evidence type="ECO:0000256" key="2">
    <source>
        <dbReference type="ARBA" id="ARBA00004324"/>
    </source>
</evidence>
<feature type="domain" description="Alpha-ketoglutarate-dependent dioxygenase FTO catalytic" evidence="24">
    <location>
        <begin position="44"/>
        <end position="325"/>
    </location>
</feature>
<comment type="catalytic activity">
    <reaction evidence="21">
        <text>a 5'-end (N(7)-methyl 5'-triphosphoguanosine)-(N(6),2'-O-dimethyladenosine) in U6 snRNA + 2-oxoglutarate + O2 = a 5'-end (N(7)-methyl 5'-triphosphoguanosine)-(2'-O-methyladenosine) in U6 snRNA + formaldehyde + succinate + CO2</text>
        <dbReference type="Rhea" id="RHEA:57904"/>
        <dbReference type="Rhea" id="RHEA-COMP:15030"/>
        <dbReference type="Rhea" id="RHEA-COMP:15031"/>
        <dbReference type="ChEBI" id="CHEBI:15379"/>
        <dbReference type="ChEBI" id="CHEBI:16526"/>
        <dbReference type="ChEBI" id="CHEBI:16810"/>
        <dbReference type="ChEBI" id="CHEBI:16842"/>
        <dbReference type="ChEBI" id="CHEBI:30031"/>
        <dbReference type="ChEBI" id="CHEBI:85958"/>
        <dbReference type="ChEBI" id="CHEBI:85959"/>
    </reaction>
</comment>
<proteinExistence type="inferred from homology"/>
<evidence type="ECO:0000256" key="10">
    <source>
        <dbReference type="ARBA" id="ARBA00023002"/>
    </source>
</evidence>
<evidence type="ECO:0000256" key="12">
    <source>
        <dbReference type="ARBA" id="ARBA00023242"/>
    </source>
</evidence>
<dbReference type="EMBL" id="OW240923">
    <property type="protein sequence ID" value="CAH2324724.1"/>
    <property type="molecule type" value="Genomic_DNA"/>
</dbReference>
<evidence type="ECO:0000256" key="18">
    <source>
        <dbReference type="ARBA" id="ARBA00046452"/>
    </source>
</evidence>
<evidence type="ECO:0000313" key="25">
    <source>
        <dbReference type="EMBL" id="CAH2324724.1"/>
    </source>
</evidence>
<dbReference type="InterPro" id="IPR024367">
    <property type="entry name" value="FTO_cat_dom"/>
</dbReference>
<evidence type="ECO:0000256" key="1">
    <source>
        <dbReference type="ARBA" id="ARBA00001954"/>
    </source>
</evidence>
<dbReference type="InterPro" id="IPR032868">
    <property type="entry name" value="FTO"/>
</dbReference>
<reference evidence="25" key="1">
    <citation type="submission" date="2022-03" db="EMBL/GenBank/DDBJ databases">
        <authorList>
            <person name="Alioto T."/>
            <person name="Alioto T."/>
            <person name="Gomez Garrido J."/>
        </authorList>
    </citation>
    <scope>NUCLEOTIDE SEQUENCE</scope>
</reference>
<evidence type="ECO:0000256" key="3">
    <source>
        <dbReference type="ARBA" id="ARBA00004496"/>
    </source>
</evidence>
<comment type="catalytic activity">
    <reaction evidence="22">
        <text>N(6)-methyladenosine in U6 snRNA + 2-oxoglutarate + O2 = adenosine in U6 snRNA + formaldehyde + succinate + CO2</text>
        <dbReference type="Rhea" id="RHEA:57900"/>
        <dbReference type="Rhea" id="RHEA-COMP:13573"/>
        <dbReference type="Rhea" id="RHEA-COMP:13574"/>
        <dbReference type="ChEBI" id="CHEBI:15379"/>
        <dbReference type="ChEBI" id="CHEBI:16526"/>
        <dbReference type="ChEBI" id="CHEBI:16810"/>
        <dbReference type="ChEBI" id="CHEBI:16842"/>
        <dbReference type="ChEBI" id="CHEBI:30031"/>
        <dbReference type="ChEBI" id="CHEBI:74411"/>
        <dbReference type="ChEBI" id="CHEBI:74449"/>
    </reaction>
</comment>
<evidence type="ECO:0000256" key="20">
    <source>
        <dbReference type="ARBA" id="ARBA00048158"/>
    </source>
</evidence>
<sequence>MMEEGKQGVMMKRIAHEEGEKEAKKQKLLEQLGARCIPYLSPNDENFSQLWKYKYHKFIIQKAEHTPVDLHSIVQKAFLALLQHGCLFQDLVRLKGKDLLTPVSRILIGCPGYTYKYLNTRLFAVPWADDQLNIKYSTDTLSEACRAFYELNKYLYSQTVCELHKLNGSRQDHSFPDSNAETEFSLPSCSAKESEEYQTESYNVTLINYLDPRDMPYLREEPYFGMGKMAVSWHHDENLVQQSTVAVYNYSFQDNTATKYVEDKDASKWCIGLKIAWDIETPGFVFPLNSGDSYYMLDDLNKTHQHCVLSGSDPRFSSTHRVAECSRGTLQYIQSRCHMALENLFINPKNEKAELKSLETMVLMQAEEIHNEVEFEWLRQYWFQGKRYLKCSDFWSIPLAELEDYWKQMEITTSLVLEEIVKEKWTKKEKCKILKCIMPSLKERRDLRQEWRERCCCKLAKTLPRDEAPVCRPHWTDEDTSMPLPFDLSSIISKLESLVEY</sequence>
<dbReference type="GO" id="GO:0006307">
    <property type="term" value="P:DNA alkylation repair"/>
    <property type="evidence" value="ECO:0007669"/>
    <property type="project" value="InterPro"/>
</dbReference>
<dbReference type="InterPro" id="IPR024366">
    <property type="entry name" value="FTO_C"/>
</dbReference>
<evidence type="ECO:0000256" key="22">
    <source>
        <dbReference type="ARBA" id="ARBA00049056"/>
    </source>
</evidence>
<comment type="subunit">
    <text evidence="18">Monomer. May also exist as homodimer.</text>
</comment>
<evidence type="ECO:0000256" key="9">
    <source>
        <dbReference type="ARBA" id="ARBA00022964"/>
    </source>
</evidence>
<evidence type="ECO:0000256" key="7">
    <source>
        <dbReference type="ARBA" id="ARBA00022490"/>
    </source>
</evidence>
<comment type="subcellular location">
    <subcellularLocation>
        <location evidence="3">Cytoplasm</location>
    </subcellularLocation>
    <subcellularLocation>
        <location evidence="2">Nucleus speckle</location>
    </subcellularLocation>
</comment>
<dbReference type="EC" id="1.14.11.53" evidence="5"/>
<evidence type="ECO:0000256" key="16">
    <source>
        <dbReference type="ARBA" id="ARBA00032169"/>
    </source>
</evidence>
<evidence type="ECO:0000256" key="6">
    <source>
        <dbReference type="ARBA" id="ARBA00013477"/>
    </source>
</evidence>
<comment type="catalytic activity">
    <reaction evidence="20">
        <text>an N(6)-methyladenosine in mRNA + 2-oxoglutarate + O2 = an adenosine in mRNA + formaldehyde + succinate + CO2</text>
        <dbReference type="Rhea" id="RHEA:49520"/>
        <dbReference type="Rhea" id="RHEA-COMP:12414"/>
        <dbReference type="Rhea" id="RHEA-COMP:12417"/>
        <dbReference type="ChEBI" id="CHEBI:15379"/>
        <dbReference type="ChEBI" id="CHEBI:16526"/>
        <dbReference type="ChEBI" id="CHEBI:16810"/>
        <dbReference type="ChEBI" id="CHEBI:16842"/>
        <dbReference type="ChEBI" id="CHEBI:30031"/>
        <dbReference type="ChEBI" id="CHEBI:74411"/>
        <dbReference type="ChEBI" id="CHEBI:74449"/>
        <dbReference type="EC" id="1.14.11.53"/>
    </reaction>
</comment>
<evidence type="ECO:0000256" key="17">
    <source>
        <dbReference type="ARBA" id="ARBA00032950"/>
    </source>
</evidence>
<dbReference type="Gene3D" id="1.20.58.1470">
    <property type="entry name" value="FTO C-terminal domain"/>
    <property type="match status" value="1"/>
</dbReference>
<evidence type="ECO:0000256" key="13">
    <source>
        <dbReference type="ARBA" id="ARBA00030404"/>
    </source>
</evidence>
<accession>A0AAD1TDH5</accession>
<protein>
    <recommendedName>
        <fullName evidence="6">Alpha-ketoglutarate-dependent dioxygenase FTO</fullName>
        <ecNumber evidence="5">1.14.11.53</ecNumber>
    </recommendedName>
    <alternativeName>
        <fullName evidence="13">U6 small nuclear RNA (2'-O-methyladenosine-N(6)-)-demethylase FTO</fullName>
    </alternativeName>
    <alternativeName>
        <fullName evidence="14">U6 small nuclear RNA N(6)-methyladenosine-demethylase FTO</fullName>
    </alternativeName>
    <alternativeName>
        <fullName evidence="16">mRNA (2'-O-methyladenosine-N(6)-)-demethylase FTO</fullName>
    </alternativeName>
    <alternativeName>
        <fullName evidence="17">mRNA N(6)-methyladenosine demethylase FTO</fullName>
    </alternativeName>
    <alternativeName>
        <fullName evidence="15">tRNA N1-methyl adenine demethylase FTO</fullName>
    </alternativeName>
</protein>
<dbReference type="Proteomes" id="UP001295444">
    <property type="component" value="Chromosome 12"/>
</dbReference>
<evidence type="ECO:0000313" key="26">
    <source>
        <dbReference type="Proteomes" id="UP001295444"/>
    </source>
</evidence>
<evidence type="ECO:0000256" key="19">
    <source>
        <dbReference type="ARBA" id="ARBA00047457"/>
    </source>
</evidence>
<dbReference type="GO" id="GO:1990931">
    <property type="term" value="F:mRNA N6-methyladenosine dioxygenase activity"/>
    <property type="evidence" value="ECO:0007669"/>
    <property type="project" value="UniProtKB-EC"/>
</dbReference>
<comment type="similarity">
    <text evidence="4">Belongs to the fto family.</text>
</comment>
<dbReference type="GO" id="GO:0040014">
    <property type="term" value="P:regulation of multicellular organism growth"/>
    <property type="evidence" value="ECO:0007669"/>
    <property type="project" value="InterPro"/>
</dbReference>
<evidence type="ECO:0000256" key="21">
    <source>
        <dbReference type="ARBA" id="ARBA00048582"/>
    </source>
</evidence>
<evidence type="ECO:0000256" key="14">
    <source>
        <dbReference type="ARBA" id="ARBA00030546"/>
    </source>
</evidence>
<dbReference type="PANTHER" id="PTHR31291:SF2">
    <property type="entry name" value="ALPHA-KETOGLUTARATE-DEPENDENT DIOXYGENASE FTO"/>
    <property type="match status" value="1"/>
</dbReference>
<keyword evidence="9 25" id="KW-0223">Dioxygenase</keyword>
<dbReference type="Pfam" id="PF12934">
    <property type="entry name" value="FTO_CTD"/>
    <property type="match status" value="1"/>
</dbReference>
<dbReference type="GO" id="GO:0042245">
    <property type="term" value="P:RNA repair"/>
    <property type="evidence" value="ECO:0007669"/>
    <property type="project" value="InterPro"/>
</dbReference>
<dbReference type="Gene3D" id="2.60.120.590">
    <property type="entry name" value="Alpha-ketoglutarate-dependent dioxygenase AlkB-like"/>
    <property type="match status" value="1"/>
</dbReference>
<name>A0AAD1TDH5_PELCU</name>
<keyword evidence="12" id="KW-0539">Nucleus</keyword>
<keyword evidence="26" id="KW-1185">Reference proteome</keyword>
<evidence type="ECO:0000256" key="23">
    <source>
        <dbReference type="ARBA" id="ARBA00049565"/>
    </source>
</evidence>
<gene>
    <name evidence="25" type="ORF">PECUL_23A038414</name>
</gene>
<evidence type="ECO:0000256" key="4">
    <source>
        <dbReference type="ARBA" id="ARBA00006264"/>
    </source>
</evidence>
<organism evidence="25 26">
    <name type="scientific">Pelobates cultripes</name>
    <name type="common">Western spadefoot toad</name>
    <dbReference type="NCBI Taxonomy" id="61616"/>
    <lineage>
        <taxon>Eukaryota</taxon>
        <taxon>Metazoa</taxon>
        <taxon>Chordata</taxon>
        <taxon>Craniata</taxon>
        <taxon>Vertebrata</taxon>
        <taxon>Euteleostomi</taxon>
        <taxon>Amphibia</taxon>
        <taxon>Batrachia</taxon>
        <taxon>Anura</taxon>
        <taxon>Pelobatoidea</taxon>
        <taxon>Pelobatidae</taxon>
        <taxon>Pelobates</taxon>
    </lineage>
</organism>
<evidence type="ECO:0000259" key="24">
    <source>
        <dbReference type="SMART" id="SM01223"/>
    </source>
</evidence>
<keyword evidence="7" id="KW-0963">Cytoplasm</keyword>
<dbReference type="PANTHER" id="PTHR31291">
    <property type="entry name" value="ALPHA-KETOGLUTARATE-DEPENDENT DIOXYGENASE FTO"/>
    <property type="match status" value="1"/>
</dbReference>
<keyword evidence="8" id="KW-0479">Metal-binding</keyword>
<dbReference type="GO" id="GO:0005737">
    <property type="term" value="C:cytoplasm"/>
    <property type="evidence" value="ECO:0007669"/>
    <property type="project" value="UniProtKB-SubCell"/>
</dbReference>
<dbReference type="SMART" id="SM01223">
    <property type="entry name" value="FTO_NTD"/>
    <property type="match status" value="1"/>
</dbReference>
<keyword evidence="11" id="KW-0408">Iron</keyword>
<evidence type="ECO:0000256" key="11">
    <source>
        <dbReference type="ARBA" id="ARBA00023004"/>
    </source>
</evidence>
<dbReference type="InterPro" id="IPR037151">
    <property type="entry name" value="AlkB-like_sf"/>
</dbReference>
<dbReference type="Pfam" id="PF12933">
    <property type="entry name" value="FTO_NTD"/>
    <property type="match status" value="1"/>
</dbReference>